<feature type="compositionally biased region" description="Basic and acidic residues" evidence="1">
    <location>
        <begin position="60"/>
        <end position="89"/>
    </location>
</feature>
<dbReference type="AlphaFoldDB" id="A0A417YJY9"/>
<feature type="region of interest" description="Disordered" evidence="1">
    <location>
        <begin position="60"/>
        <end position="92"/>
    </location>
</feature>
<organism evidence="3 4">
    <name type="scientific">Oceanobacillus profundus</name>
    <dbReference type="NCBI Taxonomy" id="372463"/>
    <lineage>
        <taxon>Bacteria</taxon>
        <taxon>Bacillati</taxon>
        <taxon>Bacillota</taxon>
        <taxon>Bacilli</taxon>
        <taxon>Bacillales</taxon>
        <taxon>Bacillaceae</taxon>
        <taxon>Oceanobacillus</taxon>
    </lineage>
</organism>
<dbReference type="InterPro" id="IPR046118">
    <property type="entry name" value="DUF6115"/>
</dbReference>
<evidence type="ECO:0008006" key="5">
    <source>
        <dbReference type="Google" id="ProtNLM"/>
    </source>
</evidence>
<evidence type="ECO:0000313" key="3">
    <source>
        <dbReference type="EMBL" id="RHW33617.1"/>
    </source>
</evidence>
<evidence type="ECO:0000256" key="2">
    <source>
        <dbReference type="SAM" id="Phobius"/>
    </source>
</evidence>
<dbReference type="RefSeq" id="WP_095308678.1">
    <property type="nucleotide sequence ID" value="NZ_JAMAWL010000001.1"/>
</dbReference>
<reference evidence="3 4" key="1">
    <citation type="journal article" date="2007" name="Int. J. Syst. Evol. Microbiol.">
        <title>Oceanobacillus profundus sp. nov., isolated from a deep-sea sediment core.</title>
        <authorList>
            <person name="Kim Y.G."/>
            <person name="Choi D.H."/>
            <person name="Hyun S."/>
            <person name="Cho B.C."/>
        </authorList>
    </citation>
    <scope>NUCLEOTIDE SEQUENCE [LARGE SCALE GENOMIC DNA]</scope>
    <source>
        <strain evidence="3 4">DSM 18246</strain>
    </source>
</reference>
<gene>
    <name evidence="3" type="ORF">D1B32_06135</name>
</gene>
<protein>
    <recommendedName>
        <fullName evidence="5">DUF2802 domain-containing protein</fullName>
    </recommendedName>
</protein>
<dbReference type="EMBL" id="QWEH01000003">
    <property type="protein sequence ID" value="RHW33617.1"/>
    <property type="molecule type" value="Genomic_DNA"/>
</dbReference>
<comment type="caution">
    <text evidence="3">The sequence shown here is derived from an EMBL/GenBank/DDBJ whole genome shotgun (WGS) entry which is preliminary data.</text>
</comment>
<evidence type="ECO:0000313" key="4">
    <source>
        <dbReference type="Proteomes" id="UP000285456"/>
    </source>
</evidence>
<dbReference type="OrthoDB" id="1708317at2"/>
<name>A0A417YJY9_9BACI</name>
<dbReference type="Proteomes" id="UP000285456">
    <property type="component" value="Unassembled WGS sequence"/>
</dbReference>
<dbReference type="Pfam" id="PF19610">
    <property type="entry name" value="DUF6115"/>
    <property type="match status" value="1"/>
</dbReference>
<accession>A0A417YJY9</accession>
<evidence type="ECO:0000256" key="1">
    <source>
        <dbReference type="SAM" id="MobiDB-lite"/>
    </source>
</evidence>
<keyword evidence="2" id="KW-0812">Transmembrane</keyword>
<feature type="transmembrane region" description="Helical" evidence="2">
    <location>
        <begin position="6"/>
        <end position="24"/>
    </location>
</feature>
<sequence length="141" mass="16427">MVSFLIIISFLLHFITFIAIYMFFKQLQNVKTQDLNEIIALFDTYLQEVKAENNRLQQLLEDRNIKTDQTHTKQEEPETEEYEKSHDIPIPDDVGDTVVASLESRVLQLHNRGVPVDEIAKELNCGKTEAEIIIKLHEKMQ</sequence>
<keyword evidence="2" id="KW-0472">Membrane</keyword>
<proteinExistence type="predicted"/>
<keyword evidence="2" id="KW-1133">Transmembrane helix</keyword>
<keyword evidence="4" id="KW-1185">Reference proteome</keyword>